<proteinExistence type="predicted"/>
<name>A0A411CPW9_9CAUD</name>
<dbReference type="EMBL" id="MK392366">
    <property type="protein sequence ID" value="QAY15978.1"/>
    <property type="molecule type" value="Genomic_DNA"/>
</dbReference>
<keyword evidence="2" id="KW-1185">Reference proteome</keyword>
<evidence type="ECO:0000313" key="1">
    <source>
        <dbReference type="EMBL" id="QAY15978.1"/>
    </source>
</evidence>
<accession>A0A411CPW9</accession>
<reference evidence="1 2" key="1">
    <citation type="submission" date="2019-01" db="EMBL/GenBank/DDBJ databases">
        <authorList>
            <person name="Molina J."/>
            <person name="Li Y."/>
            <person name="Tei-Muno D.A."/>
            <person name="Klug H.M."/>
            <person name="Nayek S."/>
            <person name="Layton S.R."/>
            <person name="Kim T."/>
            <person name="Hughes L.E."/>
            <person name="Garlena R.A."/>
            <person name="Russell D.A."/>
            <person name="Pope W.H."/>
            <person name="Jacobs-Sera D."/>
            <person name="Hatfull G.F."/>
        </authorList>
    </citation>
    <scope>NUCLEOTIDE SEQUENCE [LARGE SCALE GENOMIC DNA]</scope>
</reference>
<evidence type="ECO:0000313" key="2">
    <source>
        <dbReference type="Proteomes" id="UP000289966"/>
    </source>
</evidence>
<dbReference type="Proteomes" id="UP000289966">
    <property type="component" value="Segment"/>
</dbReference>
<dbReference type="KEGG" id="vg:64470971"/>
<sequence length="45" mass="5199">MDGYSGYSITPEYTVEELAELLAELEQHQRREVARRADEIAASHY</sequence>
<dbReference type="GeneID" id="64470971"/>
<gene>
    <name evidence="1" type="primary">74</name>
    <name evidence="1" type="ORF">SEA_JANUS_74</name>
</gene>
<dbReference type="RefSeq" id="YP_010055048.1">
    <property type="nucleotide sequence ID" value="NC_054660.1"/>
</dbReference>
<organism evidence="1 2">
    <name type="scientific">Streptomyces phage Janus</name>
    <dbReference type="NCBI Taxonomy" id="2510525"/>
    <lineage>
        <taxon>Viruses</taxon>
        <taxon>Duplodnaviria</taxon>
        <taxon>Heunggongvirae</taxon>
        <taxon>Uroviricota</taxon>
        <taxon>Caudoviricetes</taxon>
        <taxon>Arquatrovirinae</taxon>
        <taxon>Janusvirus</taxon>
        <taxon>Janusvirus janus</taxon>
    </lineage>
</organism>
<protein>
    <submittedName>
        <fullName evidence="1">Uncharacterized protein</fullName>
    </submittedName>
</protein>